<keyword evidence="1" id="KW-0472">Membrane</keyword>
<keyword evidence="1" id="KW-0812">Transmembrane</keyword>
<feature type="transmembrane region" description="Helical" evidence="1">
    <location>
        <begin position="15"/>
        <end position="37"/>
    </location>
</feature>
<dbReference type="STRING" id="1802439.A2589_01615"/>
<proteinExistence type="predicted"/>
<organism evidence="2 3">
    <name type="scientific">Candidatus Vogelbacteria bacterium RIFOXYD1_FULL_46_19</name>
    <dbReference type="NCBI Taxonomy" id="1802439"/>
    <lineage>
        <taxon>Bacteria</taxon>
        <taxon>Candidatus Vogeliibacteriota</taxon>
    </lineage>
</organism>
<evidence type="ECO:0000256" key="1">
    <source>
        <dbReference type="SAM" id="Phobius"/>
    </source>
</evidence>
<name>A0A1G2QHT0_9BACT</name>
<gene>
    <name evidence="2" type="ORF">A2589_01615</name>
</gene>
<evidence type="ECO:0000313" key="3">
    <source>
        <dbReference type="Proteomes" id="UP000177838"/>
    </source>
</evidence>
<dbReference type="EMBL" id="MHTK01000006">
    <property type="protein sequence ID" value="OHA59541.1"/>
    <property type="molecule type" value="Genomic_DNA"/>
</dbReference>
<comment type="caution">
    <text evidence="2">The sequence shown here is derived from an EMBL/GenBank/DDBJ whole genome shotgun (WGS) entry which is preliminary data.</text>
</comment>
<evidence type="ECO:0000313" key="2">
    <source>
        <dbReference type="EMBL" id="OHA59541.1"/>
    </source>
</evidence>
<keyword evidence="1" id="KW-1133">Transmembrane helix</keyword>
<sequence>MIRKPSPAGFSLIELLIYFSILTILLLAAGGALFNVIEGKVRADNQQEITSNARLALEVMTEAIRQATEINSPDSGGESSILSLQSIALNDVVTFDVVAGVLRIKEGTTTAVPITSGGLEVTNLTFTNTSFSDAPSTIRINLTLKTRTDSARQEYGRTHNFLTTVTSRYND</sequence>
<dbReference type="Proteomes" id="UP000177838">
    <property type="component" value="Unassembled WGS sequence"/>
</dbReference>
<dbReference type="AlphaFoldDB" id="A0A1G2QHT0"/>
<protein>
    <recommendedName>
        <fullName evidence="4">Type II secretion system protein</fullName>
    </recommendedName>
</protein>
<dbReference type="Pfam" id="PF07963">
    <property type="entry name" value="N_methyl"/>
    <property type="match status" value="1"/>
</dbReference>
<evidence type="ECO:0008006" key="4">
    <source>
        <dbReference type="Google" id="ProtNLM"/>
    </source>
</evidence>
<accession>A0A1G2QHT0</accession>
<reference evidence="2 3" key="1">
    <citation type="journal article" date="2016" name="Nat. Commun.">
        <title>Thousands of microbial genomes shed light on interconnected biogeochemical processes in an aquifer system.</title>
        <authorList>
            <person name="Anantharaman K."/>
            <person name="Brown C.T."/>
            <person name="Hug L.A."/>
            <person name="Sharon I."/>
            <person name="Castelle C.J."/>
            <person name="Probst A.J."/>
            <person name="Thomas B.C."/>
            <person name="Singh A."/>
            <person name="Wilkins M.J."/>
            <person name="Karaoz U."/>
            <person name="Brodie E.L."/>
            <person name="Williams K.H."/>
            <person name="Hubbard S.S."/>
            <person name="Banfield J.F."/>
        </authorList>
    </citation>
    <scope>NUCLEOTIDE SEQUENCE [LARGE SCALE GENOMIC DNA]</scope>
</reference>
<dbReference type="InterPro" id="IPR012902">
    <property type="entry name" value="N_methyl_site"/>
</dbReference>